<sequence length="511" mass="53067">MTTTARGTETPTLGHWIDGRPAAGGAGARTAPVHDPATGQVVAHVPLAGTGEVDAAVAAALGAFPAWSQVPLGRRASILFRFRELLVEHTDALAGIISREHGKVLSDARGEVARGLEVVEFAAGIPQLLKGEFSDQASTGVDVYSFRQPLGVVAAITPFNFPVMVPLWMVPVAVATGNTVVLKPSERDPSASLLLADLLRQAGLPDGVLNVVHGDREAVDHLLRHRDVAAVSFVGSTPVARHVHATAVAHGKRVQALGGAKNHAVVLADADLESAADALTAAAFGSAGERCMAVSVALVEDAAADRLVELLAAKARAVRVRPGDHPDADMGPVITRAAKERIEGLIGGAERAGARLVVDGRGHVVDGHEDGFFVGPTVVDGVTADMEIYREEVFGPVIDVVRVTGLEEAVGVINANPYGNGAALFTASGEAARTFQRAVSAGMVGINVAIPVPVAYHSFGGWGDSLFGESHIYGPEGARFYTRGKVVTERWPRTRDAAPPASFHFTGGAGL</sequence>
<dbReference type="Proteomes" id="UP001595955">
    <property type="component" value="Unassembled WGS sequence"/>
</dbReference>
<dbReference type="EMBL" id="JBHSGF010000007">
    <property type="protein sequence ID" value="MFC4555720.1"/>
    <property type="molecule type" value="Genomic_DNA"/>
</dbReference>
<evidence type="ECO:0000313" key="6">
    <source>
        <dbReference type="EMBL" id="MFC4555720.1"/>
    </source>
</evidence>
<dbReference type="EC" id="1.2.1.27" evidence="1"/>
<reference evidence="7" key="1">
    <citation type="journal article" date="2019" name="Int. J. Syst. Evol. Microbiol.">
        <title>The Global Catalogue of Microorganisms (GCM) 10K type strain sequencing project: providing services to taxonomists for standard genome sequencing and annotation.</title>
        <authorList>
            <consortium name="The Broad Institute Genomics Platform"/>
            <consortium name="The Broad Institute Genome Sequencing Center for Infectious Disease"/>
            <person name="Wu L."/>
            <person name="Ma J."/>
        </authorList>
    </citation>
    <scope>NUCLEOTIDE SEQUENCE [LARGE SCALE GENOMIC DNA]</scope>
    <source>
        <strain evidence="7">JCM 3369</strain>
    </source>
</reference>
<dbReference type="InterPro" id="IPR016161">
    <property type="entry name" value="Ald_DH/histidinol_DH"/>
</dbReference>
<dbReference type="PROSITE" id="PS00070">
    <property type="entry name" value="ALDEHYDE_DEHYDR_CYS"/>
    <property type="match status" value="1"/>
</dbReference>
<dbReference type="NCBIfam" id="TIGR01722">
    <property type="entry name" value="MMSDH"/>
    <property type="match status" value="1"/>
</dbReference>
<feature type="domain" description="Aldehyde dehydrogenase" evidence="5">
    <location>
        <begin position="29"/>
        <end position="487"/>
    </location>
</feature>
<evidence type="ECO:0000313" key="7">
    <source>
        <dbReference type="Proteomes" id="UP001595955"/>
    </source>
</evidence>
<gene>
    <name evidence="6" type="ORF">ACFO3F_10725</name>
</gene>
<proteinExistence type="predicted"/>
<accession>A0ABV9DCF1</accession>
<keyword evidence="7" id="KW-1185">Reference proteome</keyword>
<evidence type="ECO:0000256" key="3">
    <source>
        <dbReference type="ARBA" id="ARBA00023027"/>
    </source>
</evidence>
<dbReference type="CDD" id="cd07085">
    <property type="entry name" value="ALDH_F6_MMSDH"/>
    <property type="match status" value="1"/>
</dbReference>
<name>A0ABV9DCF1_9MICO</name>
<dbReference type="InterPro" id="IPR010061">
    <property type="entry name" value="MeMal-semiAld_DH"/>
</dbReference>
<dbReference type="Gene3D" id="3.40.605.10">
    <property type="entry name" value="Aldehyde Dehydrogenase, Chain A, domain 1"/>
    <property type="match status" value="1"/>
</dbReference>
<evidence type="ECO:0000256" key="4">
    <source>
        <dbReference type="SAM" id="MobiDB-lite"/>
    </source>
</evidence>
<dbReference type="InterPro" id="IPR016160">
    <property type="entry name" value="Ald_DH_CS_CYS"/>
</dbReference>
<protein>
    <recommendedName>
        <fullName evidence="1">methylmalonate-semialdehyde dehydrogenase (CoA acylating)</fullName>
        <ecNumber evidence="1">1.2.1.27</ecNumber>
    </recommendedName>
</protein>
<dbReference type="PANTHER" id="PTHR43866:SF4">
    <property type="entry name" value="MALONATE-SEMIALDEHYDE DEHYDROGENASE"/>
    <property type="match status" value="1"/>
</dbReference>
<dbReference type="SUPFAM" id="SSF53720">
    <property type="entry name" value="ALDH-like"/>
    <property type="match status" value="1"/>
</dbReference>
<dbReference type="RefSeq" id="WP_122824364.1">
    <property type="nucleotide sequence ID" value="NZ_CP033325.1"/>
</dbReference>
<dbReference type="Gene3D" id="3.40.309.10">
    <property type="entry name" value="Aldehyde Dehydrogenase, Chain A, domain 2"/>
    <property type="match status" value="1"/>
</dbReference>
<dbReference type="InterPro" id="IPR015590">
    <property type="entry name" value="Aldehyde_DH_dom"/>
</dbReference>
<evidence type="ECO:0000256" key="1">
    <source>
        <dbReference type="ARBA" id="ARBA00013048"/>
    </source>
</evidence>
<dbReference type="InterPro" id="IPR016162">
    <property type="entry name" value="Ald_DH_N"/>
</dbReference>
<dbReference type="InterPro" id="IPR016163">
    <property type="entry name" value="Ald_DH_C"/>
</dbReference>
<evidence type="ECO:0000256" key="2">
    <source>
        <dbReference type="ARBA" id="ARBA00023002"/>
    </source>
</evidence>
<keyword evidence="3" id="KW-0520">NAD</keyword>
<feature type="region of interest" description="Disordered" evidence="4">
    <location>
        <begin position="1"/>
        <end position="31"/>
    </location>
</feature>
<feature type="compositionally biased region" description="Polar residues" evidence="4">
    <location>
        <begin position="1"/>
        <end position="11"/>
    </location>
</feature>
<comment type="caution">
    <text evidence="6">The sequence shown here is derived from an EMBL/GenBank/DDBJ whole genome shotgun (WGS) entry which is preliminary data.</text>
</comment>
<dbReference type="GO" id="GO:0016491">
    <property type="term" value="F:oxidoreductase activity"/>
    <property type="evidence" value="ECO:0007669"/>
    <property type="project" value="UniProtKB-KW"/>
</dbReference>
<organism evidence="6 7">
    <name type="scientific">Georgenia faecalis</name>
    <dbReference type="NCBI Taxonomy" id="2483799"/>
    <lineage>
        <taxon>Bacteria</taxon>
        <taxon>Bacillati</taxon>
        <taxon>Actinomycetota</taxon>
        <taxon>Actinomycetes</taxon>
        <taxon>Micrococcales</taxon>
        <taxon>Bogoriellaceae</taxon>
        <taxon>Georgenia</taxon>
    </lineage>
</organism>
<dbReference type="Pfam" id="PF00171">
    <property type="entry name" value="Aldedh"/>
    <property type="match status" value="1"/>
</dbReference>
<keyword evidence="2 6" id="KW-0560">Oxidoreductase</keyword>
<dbReference type="PANTHER" id="PTHR43866">
    <property type="entry name" value="MALONATE-SEMIALDEHYDE DEHYDROGENASE"/>
    <property type="match status" value="1"/>
</dbReference>
<evidence type="ECO:0000259" key="5">
    <source>
        <dbReference type="Pfam" id="PF00171"/>
    </source>
</evidence>